<feature type="signal peptide" evidence="1">
    <location>
        <begin position="1"/>
        <end position="27"/>
    </location>
</feature>
<proteinExistence type="predicted"/>
<name>A0A160T7F5_9CHLR</name>
<dbReference type="EMBL" id="LN890656">
    <property type="protein sequence ID" value="CUS05569.1"/>
    <property type="molecule type" value="Genomic_DNA"/>
</dbReference>
<dbReference type="InterPro" id="IPR059186">
    <property type="entry name" value="SACTE_4363"/>
</dbReference>
<dbReference type="InterPro" id="IPR012334">
    <property type="entry name" value="Pectin_lyas_fold"/>
</dbReference>
<reference evidence="2" key="1">
    <citation type="submission" date="2016-01" db="EMBL/GenBank/DDBJ databases">
        <authorList>
            <person name="Mcilroy J.S."/>
            <person name="Karst M S."/>
            <person name="Albertsen M."/>
        </authorList>
    </citation>
    <scope>NUCLEOTIDE SEQUENCE</scope>
    <source>
        <strain evidence="2">Cfx-K</strain>
    </source>
</reference>
<feature type="chain" id="PRO_5007820096" description="Adenylyl cyclase" evidence="1">
    <location>
        <begin position="28"/>
        <end position="607"/>
    </location>
</feature>
<evidence type="ECO:0000313" key="2">
    <source>
        <dbReference type="EMBL" id="CUS05569.1"/>
    </source>
</evidence>
<dbReference type="OrthoDB" id="52286at2"/>
<evidence type="ECO:0008006" key="4">
    <source>
        <dbReference type="Google" id="ProtNLM"/>
    </source>
</evidence>
<evidence type="ECO:0000313" key="3">
    <source>
        <dbReference type="Proteomes" id="UP000215027"/>
    </source>
</evidence>
<keyword evidence="3" id="KW-1185">Reference proteome</keyword>
<evidence type="ECO:0000256" key="1">
    <source>
        <dbReference type="SAM" id="SignalP"/>
    </source>
</evidence>
<dbReference type="AlphaFoldDB" id="A0A160T7F5"/>
<protein>
    <recommendedName>
        <fullName evidence="4">Adenylyl cyclase</fullName>
    </recommendedName>
</protein>
<dbReference type="RefSeq" id="WP_095044965.1">
    <property type="nucleotide sequence ID" value="NZ_LN890656.1"/>
</dbReference>
<organism evidence="2 3">
    <name type="scientific">Candidatus Promineifilum breve</name>
    <dbReference type="NCBI Taxonomy" id="1806508"/>
    <lineage>
        <taxon>Bacteria</taxon>
        <taxon>Bacillati</taxon>
        <taxon>Chloroflexota</taxon>
        <taxon>Ardenticatenia</taxon>
        <taxon>Candidatus Promineifilales</taxon>
        <taxon>Candidatus Promineifilaceae</taxon>
        <taxon>Candidatus Promineifilum</taxon>
    </lineage>
</organism>
<dbReference type="Gene3D" id="2.160.20.10">
    <property type="entry name" value="Single-stranded right-handed beta-helix, Pectin lyase-like"/>
    <property type="match status" value="1"/>
</dbReference>
<dbReference type="KEGG" id="pbf:CFX0092_B0035"/>
<accession>A0A160T7F5</accession>
<dbReference type="Proteomes" id="UP000215027">
    <property type="component" value="Chromosome II"/>
</dbReference>
<sequence>MSHVKSIGLLSLLILLLTLALGGSAAAAPASPPDLGPNVIIFDPSMTTAEIQAAADAIYAQQVDDEMGPNRYALLFMPGTYGSAATPLLLKVGYYTEVAGLGLLPSDVVINGHVDVYNRCLEPNGGNCLALVNFWRSLSNLTIQVQSAGMDGCRASANFWAVSQASPMRRVNITGGNLSLMDYCTGGPQYASGGFIADSDTTFVVNGSQQQFMVRDSIIDGWSNAVWNQVFSGVIGAPANSFGSTPYDPPPYTTLDESPITREKPFLYVDGDGAFNVFVPAPRTDSSGTTWSARPTSGRSIPLADFFLAQPGDSVKEINQALRRGKHLLFTPGVYDIDSKILVNRKDTVVLGMGLATLTPTKGNLVMRLADAPRITVAGLMFDAGPQNSYALLQVGTRGVSNGRSDPAYPTLLADVFFRIGGPHVGKATTSLLVNSDDVILDHIWAWRADHGIGVSWTDNTADTGVIVNGDRVTAYGLFVEHYQKYETIWNGEYGRTIFFQNELPYDPPSQAAWQHDGVNGYAAYKVGEAVEHHEAWGLGSYSYFNQGVDIHAERAFEVPVTPGVKFHSLVTVYLNGSGGIDHVINDTGAPVFNFTTNQVSNVVSYP</sequence>
<keyword evidence="1" id="KW-0732">Signal</keyword>
<gene>
    <name evidence="2" type="ORF">CFX0092_B0035</name>
</gene>
<dbReference type="CDD" id="cd23669">
    <property type="entry name" value="GH55_SacteLam55A-like"/>
    <property type="match status" value="1"/>
</dbReference>